<dbReference type="OrthoDB" id="1689029at2759"/>
<dbReference type="GO" id="GO:0005737">
    <property type="term" value="C:cytoplasm"/>
    <property type="evidence" value="ECO:0007669"/>
    <property type="project" value="TreeGrafter"/>
</dbReference>
<name>A0A0V0R823_PSEPJ</name>
<comment type="cofactor">
    <cofactor evidence="1 10">
        <name>Fe cation</name>
        <dbReference type="ChEBI" id="CHEBI:24875"/>
    </cofactor>
</comment>
<evidence type="ECO:0000256" key="3">
    <source>
        <dbReference type="ARBA" id="ARBA00007757"/>
    </source>
</evidence>
<accession>A0A0V0R823</accession>
<dbReference type="SUPFAM" id="SSF51182">
    <property type="entry name" value="RmlC-like cupins"/>
    <property type="match status" value="1"/>
</dbReference>
<dbReference type="InterPro" id="IPR011051">
    <property type="entry name" value="RmlC_Cupin_sf"/>
</dbReference>
<evidence type="ECO:0000259" key="11">
    <source>
        <dbReference type="Pfam" id="PF04209"/>
    </source>
</evidence>
<dbReference type="InParanoid" id="A0A0V0R823"/>
<keyword evidence="6" id="KW-0223">Dioxygenase</keyword>
<evidence type="ECO:0000256" key="4">
    <source>
        <dbReference type="ARBA" id="ARBA00013127"/>
    </source>
</evidence>
<evidence type="ECO:0000256" key="7">
    <source>
        <dbReference type="ARBA" id="ARBA00023002"/>
    </source>
</evidence>
<evidence type="ECO:0000256" key="2">
    <source>
        <dbReference type="ARBA" id="ARBA00004704"/>
    </source>
</evidence>
<organism evidence="13 14">
    <name type="scientific">Pseudocohnilembus persalinus</name>
    <name type="common">Ciliate</name>
    <dbReference type="NCBI Taxonomy" id="266149"/>
    <lineage>
        <taxon>Eukaryota</taxon>
        <taxon>Sar</taxon>
        <taxon>Alveolata</taxon>
        <taxon>Ciliophora</taxon>
        <taxon>Intramacronucleata</taxon>
        <taxon>Oligohymenophorea</taxon>
        <taxon>Scuticociliatia</taxon>
        <taxon>Philasterida</taxon>
        <taxon>Pseudocohnilembidae</taxon>
        <taxon>Pseudocohnilembus</taxon>
    </lineage>
</organism>
<dbReference type="Pfam" id="PF20510">
    <property type="entry name" value="HgmA_N"/>
    <property type="match status" value="1"/>
</dbReference>
<dbReference type="EC" id="1.13.11.5" evidence="4"/>
<evidence type="ECO:0000256" key="9">
    <source>
        <dbReference type="PIRSR" id="PIRSR605708-1"/>
    </source>
</evidence>
<dbReference type="Pfam" id="PF04209">
    <property type="entry name" value="HgmA_C"/>
    <property type="match status" value="1"/>
</dbReference>
<feature type="domain" description="Homogentisate 1,2-dioxygenase N-terminal" evidence="12">
    <location>
        <begin position="37"/>
        <end position="306"/>
    </location>
</feature>
<dbReference type="AlphaFoldDB" id="A0A0V0R823"/>
<feature type="binding site" evidence="10">
    <location>
        <position position="399"/>
    </location>
    <ligand>
        <name>Fe cation</name>
        <dbReference type="ChEBI" id="CHEBI:24875"/>
    </ligand>
</feature>
<evidence type="ECO:0000256" key="8">
    <source>
        <dbReference type="ARBA" id="ARBA00023004"/>
    </source>
</evidence>
<keyword evidence="7" id="KW-0560">Oxidoreductase</keyword>
<dbReference type="GO" id="GO:0006570">
    <property type="term" value="P:tyrosine metabolic process"/>
    <property type="evidence" value="ECO:0007669"/>
    <property type="project" value="InterPro"/>
</dbReference>
<keyword evidence="5 10" id="KW-0479">Metal-binding</keyword>
<feature type="binding site" evidence="10">
    <location>
        <position position="379"/>
    </location>
    <ligand>
        <name>homogentisate</name>
        <dbReference type="ChEBI" id="CHEBI:16169"/>
    </ligand>
</feature>
<evidence type="ECO:0000313" key="14">
    <source>
        <dbReference type="Proteomes" id="UP000054937"/>
    </source>
</evidence>
<evidence type="ECO:0000259" key="12">
    <source>
        <dbReference type="Pfam" id="PF20510"/>
    </source>
</evidence>
<evidence type="ECO:0000256" key="6">
    <source>
        <dbReference type="ARBA" id="ARBA00022964"/>
    </source>
</evidence>
<dbReference type="InterPro" id="IPR029068">
    <property type="entry name" value="Glyas_Bleomycin-R_OHBP_Dase"/>
</dbReference>
<proteinExistence type="inferred from homology"/>
<feature type="binding site" evidence="10">
    <location>
        <position position="364"/>
    </location>
    <ligand>
        <name>Fe cation</name>
        <dbReference type="ChEBI" id="CHEBI:24875"/>
    </ligand>
</feature>
<sequence>MQALKKTLNKKSLKLSANSLNTVSICAISQNHNPQGYVRGFRNTQFQEAIPGSLPKNTNPKYGQHNLVTEQFTGPQGFTGEASANGPLRTYMYKKERSIKVQEYKKSENPSPFQDAGFDYAAPNPIRLSPPPKPSKKTDFTEGFIPIADNEHVLHYQYSFNSSMSSEHKVFHNIDGEIMISPAVGKLQIITELGILDLEPGFIGVIPKNMKIQVNLVEGDWAQGTVTELKNDKSYRLPHRGPIGANGLANPEYFETPTPYVDQINFNVKHKIVSKKQDQYYEAVQNTSPFDVQAWKGNYAPYRFNLDDFVPIIAGQKDHIDPSSHLLFAIPQGDGANCVEVAVFAPRANITTDKTPSYLPPYDHRNTGKSEIMHYLGGYDARVGTSAGSQTIHEMGVAHGNDQATFEKGRMGPNKTVFLEHKPATMIEVTGPLRFSKYVQNNFDPKYLPQLRGDDATPSYLQKIPEADLGYVKKLTFTALQSSLTSLFDILMPNPNVIRHEQTGITIKQYRNSRGDIFEVQYQEDQSVFWDTIKELNTDYAKLDIRNPEKASDEELKIAARVMKSFFNRGTVVNAMDIECENAEATYNYFISKGFKQGFDKNCVVMNENAPLNFRFINKGEFEIKPNKDALVTSIDHTVINVYREQVQRMFDMFPETFWGGDPRDLRTTGVQFDTRVLSSNLKDVKQLIPVNNLDATEEQILHRMQDGDSYLPPYIKDAAFGNQITRGLYDTNRTLPKMSKDGFLQHIAMSVNTNFGDISYHLENLKKNKVRLIPAPPDLYYELSEVDLGQRVLLPKLLELAGVDAWELPFDFFNGLLKPKDANVERLNEILIKDCRWMQEDATPIVEAYKKIQPVLEVVGNNILKYEAKSFRELLVEALKKQKLDSSENTVDTFVKLIEFNKKKIQRAQNVGSLIDFQIVVVGGNNQTGYLDQTFSVPLTQGSEGTTGIFLEFIVRTSYDEIFELMKSGEFYKKDDSSFKSCGAFGQGNFGNLMLGQQQGIKKMDEQIKKKAAAGKAFQLPLLDFDTINTQPLDHMDLKLMEAQKKGLKTETLDQTKANIEKIISECKKRGFW</sequence>
<dbReference type="InterPro" id="IPR005708">
    <property type="entry name" value="Homogentis_dOase"/>
</dbReference>
<dbReference type="Gene3D" id="2.60.120.10">
    <property type="entry name" value="Jelly Rolls"/>
    <property type="match status" value="1"/>
</dbReference>
<dbReference type="PANTHER" id="PTHR11056:SF0">
    <property type="entry name" value="HOMOGENTISATE 1,2-DIOXYGENASE"/>
    <property type="match status" value="1"/>
</dbReference>
<feature type="binding site" evidence="10">
    <location>
        <position position="399"/>
    </location>
    <ligand>
        <name>homogentisate</name>
        <dbReference type="ChEBI" id="CHEBI:16169"/>
    </ligand>
</feature>
<reference evidence="13 14" key="1">
    <citation type="journal article" date="2015" name="Sci. Rep.">
        <title>Genome of the facultative scuticociliatosis pathogen Pseudocohnilembus persalinus provides insight into its virulence through horizontal gene transfer.</title>
        <authorList>
            <person name="Xiong J."/>
            <person name="Wang G."/>
            <person name="Cheng J."/>
            <person name="Tian M."/>
            <person name="Pan X."/>
            <person name="Warren A."/>
            <person name="Jiang C."/>
            <person name="Yuan D."/>
            <person name="Miao W."/>
        </authorList>
    </citation>
    <scope>NUCLEOTIDE SEQUENCE [LARGE SCALE GENOMIC DNA]</scope>
    <source>
        <strain evidence="13">36N120E</strain>
    </source>
</reference>
<comment type="pathway">
    <text evidence="2">Amino-acid degradation; L-phenylalanine degradation; acetoacetate and fumarate from L-phenylalanine: step 4/6.</text>
</comment>
<dbReference type="PANTHER" id="PTHR11056">
    <property type="entry name" value="HOMOGENTISATE 1,2-DIOXYGENASE"/>
    <property type="match status" value="1"/>
</dbReference>
<dbReference type="GO" id="GO:0006559">
    <property type="term" value="P:L-phenylalanine catabolic process"/>
    <property type="evidence" value="ECO:0007669"/>
    <property type="project" value="UniProtKB-UniPathway"/>
</dbReference>
<dbReference type="EMBL" id="LDAU01000026">
    <property type="protein sequence ID" value="KRX10512.1"/>
    <property type="molecule type" value="Genomic_DNA"/>
</dbReference>
<feature type="domain" description="Homogentisate 1,2-dioxygenase C-terminal" evidence="11">
    <location>
        <begin position="309"/>
        <end position="439"/>
    </location>
</feature>
<evidence type="ECO:0000256" key="5">
    <source>
        <dbReference type="ARBA" id="ARBA00022723"/>
    </source>
</evidence>
<feature type="active site" description="Proton acceptor" evidence="9">
    <location>
        <position position="319"/>
    </location>
</feature>
<gene>
    <name evidence="13" type="ORF">PPERSA_01524</name>
</gene>
<comment type="similarity">
    <text evidence="3">Belongs to the homogentisate dioxygenase family.</text>
</comment>
<evidence type="ECO:0000256" key="1">
    <source>
        <dbReference type="ARBA" id="ARBA00001962"/>
    </source>
</evidence>
<evidence type="ECO:0000256" key="10">
    <source>
        <dbReference type="PIRSR" id="PIRSR605708-2"/>
    </source>
</evidence>
<evidence type="ECO:0000313" key="13">
    <source>
        <dbReference type="EMBL" id="KRX10512.1"/>
    </source>
</evidence>
<keyword evidence="14" id="KW-1185">Reference proteome</keyword>
<dbReference type="UniPathway" id="UPA00139">
    <property type="reaction ID" value="UER00339"/>
</dbReference>
<dbReference type="InterPro" id="IPR046452">
    <property type="entry name" value="HgmA_N"/>
</dbReference>
<dbReference type="Gene3D" id="3.10.180.10">
    <property type="entry name" value="2,3-Dihydroxybiphenyl 1,2-Dioxygenase, domain 1"/>
    <property type="match status" value="2"/>
</dbReference>
<dbReference type="GO" id="GO:0004411">
    <property type="term" value="F:homogentisate 1,2-dioxygenase activity"/>
    <property type="evidence" value="ECO:0007669"/>
    <property type="project" value="UniProtKB-EC"/>
</dbReference>
<protein>
    <recommendedName>
        <fullName evidence="4">homogentisate 1,2-dioxygenase</fullName>
        <ecNumber evidence="4">1.13.11.5</ecNumber>
    </recommendedName>
</protein>
<dbReference type="InterPro" id="IPR046451">
    <property type="entry name" value="HgmA_C"/>
</dbReference>
<comment type="caution">
    <text evidence="13">The sequence shown here is derived from an EMBL/GenBank/DDBJ whole genome shotgun (WGS) entry which is preliminary data.</text>
</comment>
<dbReference type="Proteomes" id="UP000054937">
    <property type="component" value="Unassembled WGS sequence"/>
</dbReference>
<dbReference type="InterPro" id="IPR014710">
    <property type="entry name" value="RmlC-like_jellyroll"/>
</dbReference>
<keyword evidence="8 10" id="KW-0408">Iron</keyword>
<dbReference type="GO" id="GO:0046872">
    <property type="term" value="F:metal ion binding"/>
    <property type="evidence" value="ECO:0007669"/>
    <property type="project" value="UniProtKB-KW"/>
</dbReference>